<feature type="region of interest" description="Disordered" evidence="4">
    <location>
        <begin position="1"/>
        <end position="24"/>
    </location>
</feature>
<evidence type="ECO:0000256" key="1">
    <source>
        <dbReference type="ARBA" id="ARBA00022741"/>
    </source>
</evidence>
<dbReference type="InterPro" id="IPR027417">
    <property type="entry name" value="P-loop_NTPase"/>
</dbReference>
<proteinExistence type="predicted"/>
<keyword evidence="1" id="KW-0547">Nucleotide-binding</keyword>
<dbReference type="PANTHER" id="PTHR35372">
    <property type="entry name" value="ATP BINDING PROTEIN-RELATED"/>
    <property type="match status" value="1"/>
</dbReference>
<evidence type="ECO:0000256" key="4">
    <source>
        <dbReference type="SAM" id="MobiDB-lite"/>
    </source>
</evidence>
<organism evidence="6 7">
    <name type="scientific">Rhodobacter capsulatus</name>
    <name type="common">Rhodopseudomonas capsulata</name>
    <dbReference type="NCBI Taxonomy" id="1061"/>
    <lineage>
        <taxon>Bacteria</taxon>
        <taxon>Pseudomonadati</taxon>
        <taxon>Pseudomonadota</taxon>
        <taxon>Alphaproteobacteria</taxon>
        <taxon>Rhodobacterales</taxon>
        <taxon>Rhodobacter group</taxon>
        <taxon>Rhodobacter</taxon>
    </lineage>
</organism>
<dbReference type="AlphaFoldDB" id="A0A1G7S5Z4"/>
<reference evidence="6 7" key="1">
    <citation type="submission" date="2016-10" db="EMBL/GenBank/DDBJ databases">
        <authorList>
            <person name="de Groot N.N."/>
        </authorList>
    </citation>
    <scope>NUCLEOTIDE SEQUENCE [LARGE SCALE GENOMIC DNA]</scope>
    <source>
        <strain evidence="7">DSM 938 / 37b4</strain>
    </source>
</reference>
<dbReference type="InterPro" id="IPR055570">
    <property type="entry name" value="DUF7146"/>
</dbReference>
<dbReference type="InterPro" id="IPR051620">
    <property type="entry name" value="ORF904-like_C"/>
</dbReference>
<accession>A0A1G7S5Z4</accession>
<keyword evidence="3" id="KW-0067">ATP-binding</keyword>
<feature type="domain" description="SF3 helicase" evidence="5">
    <location>
        <begin position="534"/>
        <end position="692"/>
    </location>
</feature>
<dbReference type="GO" id="GO:0016787">
    <property type="term" value="F:hydrolase activity"/>
    <property type="evidence" value="ECO:0007669"/>
    <property type="project" value="UniProtKB-KW"/>
</dbReference>
<sequence length="820" mass="89061">MTLQDNPLDFNDVPPTRKGRTSRRMSVARVAELLNDRIADLAVELLGTPNRALSSAQQLRFGTKGSVAVEIAGKDTGRWYDHEAGTGGAGPELIRHHFGMDEKAAWDWARHWLGDAEVPASWTAAKPATIKPAKAPASGPARTVELSEAELAAKVAEIVRQTEVPNGTPAHAYLAGRGIAIQPPDCIRYRRNAYASYGAMVALATDAAGDVLAIQQVYLTAEGKKAPVNPVKRTNKAVEGWGERSAVRLPGQEPLVLCEGVETALSVWQATGQEVWACLGVSNIGRAPVPDKATVIIARDGDAPGSKAEGMITRAATALALRGLTVMIATPPEDQDFNDVLLREGEEAIRNRIAGADLFRPDQADQGRKRLYIGSDVEMAKRVREDLTERHGRIVHDEGEFWRYIGTHWEAIPAHELRLPVHTYDGASFETPAGEPSNVKLTQTRVNSVLHECAALCAEPRFFDTPPAGINCASGFLRFDATGTPHLEPHHRNHRCRHTLPGRWTPGTSGIPPEGSMLRRLLTGSFKGDPDAQAKCDLLAEVCGSAALGYATRLVQPRAVVLHGKTAENGKSQILDLARGLLPASAICCVPAAKMGDERHVTGLVGKLLNASDELSPEAIASNIFKSVVTGEPIEGRDVYKSRVEFRSVAQNLFAANQLPSFKGGVDRGVQRRLLLIPFTRTIPLEERIEDIGKRIASEEADLLLAWAVEGASRLIRQRNFAIPESCREALIEWVLGEDPVLAWIDACVKVVTIVNGGPMLATRDAHLRFQNWAQAEGFKPEKIPAINGFVQRVQAQVAGIQHKRTSAGRFFLGITVTQW</sequence>
<dbReference type="PANTHER" id="PTHR35372:SF2">
    <property type="entry name" value="SF3 HELICASE DOMAIN-CONTAINING PROTEIN"/>
    <property type="match status" value="1"/>
</dbReference>
<evidence type="ECO:0000256" key="2">
    <source>
        <dbReference type="ARBA" id="ARBA00022801"/>
    </source>
</evidence>
<dbReference type="Pfam" id="PF19263">
    <property type="entry name" value="DUF5906"/>
    <property type="match status" value="1"/>
</dbReference>
<protein>
    <submittedName>
        <fullName evidence="6">Phage/plasmid primase, P4 family, C-terminal domain-containing protein</fullName>
    </submittedName>
</protein>
<dbReference type="Proteomes" id="UP000183812">
    <property type="component" value="Unassembled WGS sequence"/>
</dbReference>
<dbReference type="InterPro" id="IPR014015">
    <property type="entry name" value="Helicase_SF3_DNA-vir"/>
</dbReference>
<feature type="compositionally biased region" description="Basic residues" evidence="4">
    <location>
        <begin position="489"/>
        <end position="500"/>
    </location>
</feature>
<dbReference type="InterPro" id="IPR006171">
    <property type="entry name" value="TOPRIM_dom"/>
</dbReference>
<dbReference type="InterPro" id="IPR034154">
    <property type="entry name" value="TOPRIM_DnaG/twinkle"/>
</dbReference>
<evidence type="ECO:0000313" key="6">
    <source>
        <dbReference type="EMBL" id="SDG17600.1"/>
    </source>
</evidence>
<dbReference type="GO" id="GO:0005524">
    <property type="term" value="F:ATP binding"/>
    <property type="evidence" value="ECO:0007669"/>
    <property type="project" value="UniProtKB-KW"/>
</dbReference>
<dbReference type="Pfam" id="PF23639">
    <property type="entry name" value="DUF7146"/>
    <property type="match status" value="1"/>
</dbReference>
<dbReference type="InterPro" id="IPR045455">
    <property type="entry name" value="NrS-1_pol-like_helicase"/>
</dbReference>
<dbReference type="CDD" id="cd01029">
    <property type="entry name" value="TOPRIM_primases"/>
    <property type="match status" value="1"/>
</dbReference>
<gene>
    <name evidence="6" type="ORF">SAMN04244550_03543</name>
</gene>
<dbReference type="SUPFAM" id="SSF56731">
    <property type="entry name" value="DNA primase core"/>
    <property type="match status" value="1"/>
</dbReference>
<dbReference type="RefSeq" id="WP_081348970.1">
    <property type="nucleotide sequence ID" value="NZ_CP119563.1"/>
</dbReference>
<evidence type="ECO:0000313" key="7">
    <source>
        <dbReference type="Proteomes" id="UP000183812"/>
    </source>
</evidence>
<dbReference type="Gene3D" id="3.40.50.300">
    <property type="entry name" value="P-loop containing nucleotide triphosphate hydrolases"/>
    <property type="match status" value="1"/>
</dbReference>
<evidence type="ECO:0000256" key="3">
    <source>
        <dbReference type="ARBA" id="ARBA00022840"/>
    </source>
</evidence>
<dbReference type="EMBL" id="FNAY01000036">
    <property type="protein sequence ID" value="SDG17600.1"/>
    <property type="molecule type" value="Genomic_DNA"/>
</dbReference>
<keyword evidence="2" id="KW-0378">Hydrolase</keyword>
<dbReference type="Gene3D" id="3.40.1360.10">
    <property type="match status" value="1"/>
</dbReference>
<dbReference type="Pfam" id="PF13362">
    <property type="entry name" value="Toprim_3"/>
    <property type="match status" value="1"/>
</dbReference>
<dbReference type="PROSITE" id="PS51206">
    <property type="entry name" value="SF3_HELICASE_1"/>
    <property type="match status" value="1"/>
</dbReference>
<feature type="region of interest" description="Disordered" evidence="4">
    <location>
        <begin position="489"/>
        <end position="514"/>
    </location>
</feature>
<name>A0A1G7S5Z4_RHOCA</name>
<dbReference type="OrthoDB" id="9811157at2"/>
<evidence type="ECO:0000259" key="5">
    <source>
        <dbReference type="PROSITE" id="PS51206"/>
    </source>
</evidence>